<dbReference type="GO" id="GO:0005737">
    <property type="term" value="C:cytoplasm"/>
    <property type="evidence" value="ECO:0007669"/>
    <property type="project" value="TreeGrafter"/>
</dbReference>
<feature type="region of interest" description="N-terminal hotdog fold" evidence="8">
    <location>
        <begin position="5121"/>
        <end position="5245"/>
    </location>
</feature>
<dbReference type="InterPro" id="IPR042104">
    <property type="entry name" value="PKS_dehydratase_sf"/>
</dbReference>
<dbReference type="Gene3D" id="3.40.50.720">
    <property type="entry name" value="NAD(P)-binding Rossmann-like Domain"/>
    <property type="match status" value="3"/>
</dbReference>
<keyword evidence="7" id="KW-0012">Acyltransferase</keyword>
<feature type="region of interest" description="N-terminal hotdog fold" evidence="8">
    <location>
        <begin position="3395"/>
        <end position="3519"/>
    </location>
</feature>
<dbReference type="SUPFAM" id="SSF47336">
    <property type="entry name" value="ACP-like"/>
    <property type="match status" value="4"/>
</dbReference>
<dbReference type="InterPro" id="IPR016036">
    <property type="entry name" value="Malonyl_transacylase_ACP-bd"/>
</dbReference>
<dbReference type="Pfam" id="PF02801">
    <property type="entry name" value="Ketoacyl-synt_C"/>
    <property type="match status" value="4"/>
</dbReference>
<feature type="domain" description="Ketosynthase family 3 (KS3)" evidence="10">
    <location>
        <begin position="2508"/>
        <end position="2932"/>
    </location>
</feature>
<sequence>MSLRLEGDIAVVGVSCRFPGADGPDALWSLLAAGTAVEAPLPEGRWEPDALAGLPAAEARVVRRGAFLEDVAGFDAAFFGVPAREAAMMDPQQRLMLELSWEALEDAGITGRPVAGSRTGVFLGVATDDYGTLVRGKGAEAITAHTLTGSQRSIVANRVSYFLKAKGPSLVVDAGQSSSLVAVHLAAESLRRGESDVAIAGGVALRLTPHHAIAANRLGALSPDGRCHVFDARANGFAQGEGGGAVVLKPLESALADGDTVYCVIRGSAVTHDGGGDQLVSPTADGQAEAIRAAYRRARVDPATVVHVELHGTGTPTGDPVEAAALGSVIGTARAADDPLRVGSVKANIGHLEAAAGIAGFIKTALCARTGTLVPTPGFRTPNPRIALAELNLRVQTSIEAAPAEAVYGVSSFGLGGTNCHIAVTAPPRPLQDERPSGPGPSPVPVVLSAADAGALRAQAVRLASALDGAPDLVDVAWSLATTRAEFAHRAVVLATDRADVGAVRDGLGAVASGLPSGSVVTGRASGSAGPVLVFPGQGSQWVGMAAELLDSSPVFAESIARCADALAPFVDWSLDEVLRGGRPADLERVDVVQPVLWAMMVALSDVWAALGVRPAAVVGHSQGEIAAATVAGILSRADGARVVALRSQIIARHLAGKGGMASVALSADELRDILTAYPEVGLAALNGPRSTVISGPSEPLERVLALLEADEVRVRRVPVDYASHSAYVDAITDELTDALAPITPGPGEIAFHSTVTGAELDGSELTAEYWCRNLRHTVRFHPTVEALLDRHAVFVEPSPHPVLTLHVRSSAEQAGAMVTAIGTLRRGEGSLTRLTASVAEAWTAGLPVDWTTLFDGSGARRVPVPTYPFQRVRHWLDTVDTEAPDEESALASRLRREGDGDLHAILLDLVRRHTAVVLGLDAPEAVEDSTPFRRQQLTSVGGAEVCVGLARATGLALPATAVFDHPTPLALAEHLARRLRGTTVAEPVRARRPAAHDDDPVVVVGLACRLPGGVSTPEQLWQLLLDDRDVIGAFPADRGWDRDLTSLSATNRGGFLYDVAEFDAAFFGISPREALAMDPQQRLLLETSWEALERSGIDPRGLRGSSTGVFVGAMAQDYGPRLHEPSDGTDGYRLTGATTSVASGRVAYALGLEGPAVTVDTACSSSLVAVHLAAEAVRRGECGVALAGGVTVMSTPGIFVEFSRQGGLSPDGRCKAFSAAADGTGWGEGAGLLVLERLSDARRHGHPVLAILRGSAVNQDGASNGLTAPNGPSQQRVIRQALDSAGLRPDEVDAVEAHGTGTRLGDPIEAQALLAAYGQDREQPLWLGSLKSNIGHTQAAAGVAGVIKMILAMRHGVLPRTLHIDEPTPHVDWTSGAVSLLTEQQPWPDHDRPRRAAVSSFGISGTNAHVILEQPPADVRDRVAGAPSLDAPWLLSASDEAALREQARRLREQLAAQPDTDPADVGHTLAVGRDRFALRAGVFGDSAEERAEALSALADGTAHPAVTRGVASAGGKVVFVFPGQGSQWAGMGAGLLDTSPVFAQWIDRCQQALAPHTDWSLTDILRDPDAPLHRVDIVQPALWAVMVSLAHTWRAHGIHPDAVIGHSQGEIAAATVADILTLDDAARIVALRSQLIAHHLAGNGAMASIALPATTLHHHLQHHPDLTIAAHNGPTTTVIAGPTPSLETLLTHLEQQGTRVRRIPVDYASHTPEVETIHTQLHTALAPITPRNSPITFHSTVTATPLDGTHLTPDYWYRNLRNPVLFHPTAHTLITHHHTTFIEPSPHPVLVASLQDTADAAEADIVAVGSLRRGQGGRADLLTSAAHAWARGVPVDWSAQYPGGRRIALPTYPFQRTRYWIDAPSDGAVRSGDGGDEEFWEAVEAADTDAVASVLGLREDRPDWLGQAMPSLARRRELRRASGRLDALRYTVEWTPAAGIRGGAPTGRWLVVTPDGDHDAAWARAARDGLLAGGAEVVELRLGAEDRAALGGRLPRDVDAVLSLLATGDAVAPRHGAVPTGTAATLTLLHALADAGLDVPLWTLTSGAVAVDREDALRNPAQSQVWGLGRVVALEQPERWGGLVDAPAVPGEQALAWLLTVLAQRDEDQVAVRGSGTFTRRLVRAGAVGPVPTERRTRDTVLVTGGSGALGARVARRLAREGARHLVLASRRGIRAPGAEALASDLRALGAEVDVVVCDVGERSDVARLFAEFQVTSVFHAAGVLDDAVVDSLTVEQLDRVLRVKAEGARHLHELGAELEEFVLFSSIAGVLGIPGQGGYAPGNAYLDALAEHRRSLGLPATSYAWGPWAGDGMAAVEGVQDRLRRHGALPLDPEPALQIVTRGADEDAAAVMVADIRWDRFHLAYSEARSRPFIEDLPEVRALLTPASGGPDHEEGQGLAGRVRSLSGAPRSALVLDVVRAQVAAVLGHTDQLLVDVGRPLRELGFDSLTGVELRNRLAAETGVRLPSTLVFDHPTAAAVARHVESVLAGEEEGEAVAVATQVSDDDPVVVVAMACRYPGDVGSPEDLWRLVADGGESVGDFPTDRGWDLRQLLSGEQGAPGRSATGRGGFLHDAADFDASLFGISPREALAMDPQQRLLLETAWETFERAGIDPMSLQGSRTGVFVGLTYQDYQSRITEPPEELEGYLLTGATASVASGRISYTFGLEGPAVTVDTACSSSLVALHLAAESVRRGESSAALAGGVALMATPHMFTEFSRQQGLSPDGRCKAFSSDADGFGSAEGIGLLLVERLSDARRHGHPVLAVLRGSAVNQDGASNGLTAPNGPSQQRVIRQALANAGLRPDEVDAVEAHGTGTRLGDPIEAQALQATYGQDREQPLWLGSVKSNIGHTQAAAGAAGVIKMILAMRHGTLPRTLHIDEPTPHVDWTSGAVSLLTEEQPWPDHDRPRRAAVSSFGVSGTNAHVILEQPPASDESTAGSAAGAPVAGVVPWTVSGRTAEALRAQAGRLLSLAGQDPADVGYSLATARATLEHRAVVIGATDEERSAGLESLAGGAPAENVIEGVASAGGKVVFVFPGQGSQWAGMGAGLLDTSPVFAQWIDRCQQALAPHTDWSLTDILRDPDAPLHRVDIVQPALWAVMVSLAHTWRAHGIHPDAVIGHSQGEIAAATVADILTLDDAARIVALRSQLIAHHLAGNGAMASIALPATTLHHHLQHHPDLTIAAHNGPTTTVIAGPTPSLETLLTHLEQQGTRVRRIPVDYASHTPEVETIHTQLHTALAPITPRNSPITFHSTVTATPLDGTHLTPDYWYRNLRNPVLFHPTAHTLITHHHTTFIEPSPHPVLTAPLAETSDAITVIGTLRRNEGTLARLLTSVAQAWVGGLPVDWADQYPGARRVPLPTYPFQRTRYWMEGRGAGVADLAAAGQTALDHPLLSARIDHPDGRETLFTGRIALERQPWLADHSVAGVTLLPGTALLEMAVRAGDEVGCDRVDELALMAPLVVPENGGVHVRVRVSPPRDGRHELAVYARPEDALKGDAWTLYASGALSRSAAAPEPVSAQWPPSDAAPVPVESWYRDLAGRGYAYGPAFQGLRALWSRDGEVFAEVALPEEQLAAAARFTLHPALLDAAAQTVLSAAFAATGAPSVLPWEWRDFTVYASGATAARVHLRAVSPTEARLSVLDSAGMLIAEAGALMLRPVDFAEIARLGAGDGGPLRVDWSEFTPASAALADDVTHLDVLDAAGVSSLAAGLTAEDGPEPPSLVFARLDRGREGSVGLSAEAAHAAVRRTLLLLQAWLAEPALEESRLVLVTRRSVSALPSDPVDPWSATVWGMVRSAQTEHPGRFVLADVDGDETSEQVLPIAVAGGEPQVAIRRGNTLRPGLVRTAAEKTAMTPDDSSGTVLITGGTGTLGREVARHLVAAHGVRHLLLLSRQGPDAEGARELIAELRGAGAQVEVVAGDATDRDGLARLFEEARGNHPVTAVVHAAGALADGVLTSLTWDQVAHVLRPKIDAAAHLHELTSRPEVRRFILFSSAAGVLGSAGQAAYAAANAFLDALAQHRRDQGLAAVSLAWGLWAERSALTGALTDADVRRLSALGIAPLSTDAALASFDLAWRGACPASVVPLRVDSAALAALGGPVPPMMRGLVHLPVRRTAAAPRSEDGAGPLADLPADRRSAALLDLVRTRASAVLGHGSADRIPSHQAFRELGFDSLAAVDLRNRLNQATGLRLPATIVFDHPSPAALAGHLEETLYGRRSVEPSVTVAAVAPDDDPVVIVSMSCRFPGGSSSPEALWDLISAEGDAVTSMPTDRGWSPKALYDPTGGRPGSVISTEGAFLAEAADFDADLFGISPREALAMDPQQRLLLEASWEAFERAGIDPTSLRGSRTGVFAGVMYHDYGARLTDVPPEVEGYVINGSAGSVASGRVAYTFGLEGPAVTIDTACSSSLVALHLAAGALRNGECTLALAGGVTVMSTPAPFVEFSRQGGLAPDGRCKAFSAAADGTGWGEGVGLLVLERLSDARRHGHPVLAILRGSAVNQDGASNGLTAPNGPSQQRVIRQALENAGLRPDEVDAVEAHGTGTRLGDPIEAQALLAAYGQDREQPLWLGSVKSNIGHTQAAAGVAGVIKMVMAMRHGTLPRTLHADEPTPHVDWSAGAVSLLTEQQPWPDHDRPRRAGVSSFGVSGTNAHVILEQPQVVEARAESADIVPPSVPWVISARDEKALRAAAGRLAERARDEDAVLDTAHSLVTSRALLTERAVIVCEDPDTRRQALETFAAGHDSPHVITGRASDEATLTMVFSGQGNQRPGMGRELYDTYPAYADAFDTACTALDPHLDHPLHDIIHGTHTHLLNQTQYTQPAIFALQTALYRLYEHWGITPHTVTGHSIGEITAAHITGILTLQEAATLITHRAHLMQQLPPGGAMVAINITEQEIQPHLTGHEHTTAIAAINSPTSLVLSGLHTTLTTITNNLPHHRTTWLNVSHAFHSPLMQPTLHQLHHTTQQLNPQPPTIPLISTLTGQPINHTDPHHWTHHALHTVRLTDALHHINTHNPTTTYLEIGPDATLTPHLPPNAIPTLRKNQPETHTLTTAIAHLTTHGTTPNWHTYYHHPHHTPHHTPLPTYPFQHQRYWLDNTPPRTADLDAAGLDSAGHPILRASVTLPSSDRTLFTGRVALDVLPWLADHAVHGAVVFPGTGFLDMVVHAGRRSGHPRLAELTMDVPLVIEETGGVQVRVEVGEPVNGRREVAVYARPEDAETGEPWTRHCAGVLETESGARPEEPVHWPPADAVAQDISGFYERMEEIGIGYGPAFRGLRALWRRDDELYAEIQLDGLAGDFPIHPALFDAALHAGAVDSDGERADLPFSWSGVTLRGRSGDRLTARLIRRGSGEVALDLADPSGGVVASVASLVGRPVAEVAGRTGRTPLLRVEWQPVVLPSVSGVPSDADVVRIDGRQSAPMEVAEAARVTAETALGSVQDWLARQPDARSRLVVVTDGLAGEDPARRLPAAAVWGLVRSAQVEYPGRIVLIDGDGPLAAAVASGEPQIMLRPEGAFVPRLVRGTPTGADSPWRPGTVLLTGASGALGSRVARHLVETHGVQRLVLITRHGESAPGARDLVARLRALGAEVECTACDVADRRALAEVLAAIPEQWPLSSVVHCAGVVDDATFARQSGERLRAVFEAKVMGAWHLHELTRGMDLSAFVLFSSAAGVLGSAGQANYAAANGFLDALAETRRAEGLAGVSLAWGLWDVEDGMAGKLGAHDVSRLDRSGLVAIREEQALAMFDAALSSKEAVVVPLLLDRGTLRAASVEPPAVLRAFVDRSESRAARSAGESLRDRIGGLSGEARRRVLVDVVCSEVAATLGHASADAIGARRSFTDLGFDSLTAVELRNRLTVLTGVELPATVAFDHPSPQSLATFLDGELPHAADTLPAELDRLEALLTVAGEETDRAHIAERLEHLLSEWKRRGDETADRSADLDEATTPEELMDFIDRNL</sequence>
<dbReference type="InterPro" id="IPR001227">
    <property type="entry name" value="Ac_transferase_dom_sf"/>
</dbReference>
<feature type="active site" description="Proton acceptor; for dehydratase activity" evidence="8">
    <location>
        <position position="5153"/>
    </location>
</feature>
<evidence type="ECO:0000256" key="7">
    <source>
        <dbReference type="ARBA" id="ARBA00023315"/>
    </source>
</evidence>
<dbReference type="Pfam" id="PF14765">
    <property type="entry name" value="PS-DH"/>
    <property type="match status" value="2"/>
</dbReference>
<dbReference type="InterPro" id="IPR020841">
    <property type="entry name" value="PKS_Beta-ketoAc_synthase_dom"/>
</dbReference>
<dbReference type="PROSITE" id="PS00012">
    <property type="entry name" value="PHOSPHOPANTETHEINE"/>
    <property type="match status" value="3"/>
</dbReference>
<feature type="domain" description="PKS/mFAS DH" evidence="11">
    <location>
        <begin position="5121"/>
        <end position="5389"/>
    </location>
</feature>
<dbReference type="Gene3D" id="3.40.366.10">
    <property type="entry name" value="Malonyl-Coenzyme A Acyl Carrier Protein, domain 2"/>
    <property type="match status" value="4"/>
</dbReference>
<accession>A0A2S1P8S7</accession>
<dbReference type="InterPro" id="IPR020807">
    <property type="entry name" value="PKS_DH"/>
</dbReference>
<dbReference type="Gene3D" id="1.10.1200.10">
    <property type="entry name" value="ACP-like"/>
    <property type="match status" value="4"/>
</dbReference>
<feature type="region of interest" description="C-terminal hotdog fold" evidence="8">
    <location>
        <begin position="3531"/>
        <end position="3670"/>
    </location>
</feature>
<dbReference type="PROSITE" id="PS50075">
    <property type="entry name" value="CARRIER"/>
    <property type="match status" value="4"/>
</dbReference>
<dbReference type="InterPro" id="IPR032821">
    <property type="entry name" value="PKS_assoc"/>
</dbReference>
<dbReference type="InterPro" id="IPR057326">
    <property type="entry name" value="KR_dom"/>
</dbReference>
<dbReference type="SUPFAM" id="SSF55048">
    <property type="entry name" value="Probable ACP-binding domain of malonyl-CoA ACP transacylase"/>
    <property type="match status" value="4"/>
</dbReference>
<dbReference type="InterPro" id="IPR050091">
    <property type="entry name" value="PKS_NRPS_Biosynth_Enz"/>
</dbReference>
<dbReference type="InterPro" id="IPR055123">
    <property type="entry name" value="SpnB-like_Rossmann"/>
</dbReference>
<protein>
    <submittedName>
        <fullName evidence="12">StmA</fullName>
    </submittedName>
</protein>
<dbReference type="Pfam" id="PF22953">
    <property type="entry name" value="SpnB_Rossmann"/>
    <property type="match status" value="2"/>
</dbReference>
<dbReference type="CDD" id="cd00833">
    <property type="entry name" value="PKS"/>
    <property type="match status" value="4"/>
</dbReference>
<dbReference type="SUPFAM" id="SSF51735">
    <property type="entry name" value="NAD(P)-binding Rossmann-fold domains"/>
    <property type="match status" value="6"/>
</dbReference>
<feature type="domain" description="Ketosynthase family 3 (KS3)" evidence="10">
    <location>
        <begin position="4238"/>
        <end position="4662"/>
    </location>
</feature>
<dbReference type="InterPro" id="IPR014031">
    <property type="entry name" value="Ketoacyl_synth_C"/>
</dbReference>
<dbReference type="Pfam" id="PF21089">
    <property type="entry name" value="PKS_DH_N"/>
    <property type="match status" value="2"/>
</dbReference>
<evidence type="ECO:0000259" key="11">
    <source>
        <dbReference type="PROSITE" id="PS52019"/>
    </source>
</evidence>
<dbReference type="SUPFAM" id="SSF52151">
    <property type="entry name" value="FabD/lysophospholipase-like"/>
    <property type="match status" value="4"/>
</dbReference>
<evidence type="ECO:0000313" key="12">
    <source>
        <dbReference type="EMBL" id="AWH12936.1"/>
    </source>
</evidence>
<dbReference type="FunFam" id="1.10.1200.10:FF:000007">
    <property type="entry name" value="Probable polyketide synthase pks17"/>
    <property type="match status" value="3"/>
</dbReference>
<dbReference type="SMART" id="SM00825">
    <property type="entry name" value="PKS_KS"/>
    <property type="match status" value="4"/>
</dbReference>
<feature type="domain" description="Ketosynthase family 3 (KS3)" evidence="10">
    <location>
        <begin position="6"/>
        <end position="426"/>
    </location>
</feature>
<dbReference type="GO" id="GO:0004315">
    <property type="term" value="F:3-oxoacyl-[acyl-carrier-protein] synthase activity"/>
    <property type="evidence" value="ECO:0007669"/>
    <property type="project" value="InterPro"/>
</dbReference>
<dbReference type="PROSITE" id="PS00606">
    <property type="entry name" value="KS3_1"/>
    <property type="match status" value="3"/>
</dbReference>
<feature type="active site" description="Proton donor; for dehydratase activity" evidence="8">
    <location>
        <position position="5314"/>
    </location>
</feature>
<feature type="domain" description="Carrier" evidence="9">
    <location>
        <begin position="905"/>
        <end position="980"/>
    </location>
</feature>
<keyword evidence="3" id="KW-0597">Phosphoprotein</keyword>
<dbReference type="FunFam" id="3.40.366.10:FF:000002">
    <property type="entry name" value="Probable polyketide synthase 2"/>
    <property type="match status" value="3"/>
</dbReference>
<proteinExistence type="predicted"/>
<dbReference type="SMART" id="SM00822">
    <property type="entry name" value="PKS_KR"/>
    <property type="match status" value="3"/>
</dbReference>
<dbReference type="PANTHER" id="PTHR43775:SF51">
    <property type="entry name" value="INACTIVE PHENOLPHTHIOCEROL SYNTHESIS POLYKETIDE SYNTHASE TYPE I PKS1-RELATED"/>
    <property type="match status" value="1"/>
</dbReference>
<dbReference type="Pfam" id="PF08659">
    <property type="entry name" value="KR"/>
    <property type="match status" value="3"/>
</dbReference>
<feature type="domain" description="Ketosynthase family 3 (KS3)" evidence="10">
    <location>
        <begin position="999"/>
        <end position="1415"/>
    </location>
</feature>
<dbReference type="SMART" id="SM00827">
    <property type="entry name" value="PKS_AT"/>
    <property type="match status" value="4"/>
</dbReference>
<dbReference type="EMBL" id="MG891745">
    <property type="protein sequence ID" value="AWH12936.1"/>
    <property type="molecule type" value="Genomic_DNA"/>
</dbReference>
<keyword evidence="4" id="KW-0808">Transferase</keyword>
<keyword evidence="2" id="KW-0596">Phosphopantetheine</keyword>
<dbReference type="GO" id="GO:0031177">
    <property type="term" value="F:phosphopantetheine binding"/>
    <property type="evidence" value="ECO:0007669"/>
    <property type="project" value="InterPro"/>
</dbReference>
<evidence type="ECO:0000259" key="9">
    <source>
        <dbReference type="PROSITE" id="PS50075"/>
    </source>
</evidence>
<evidence type="ECO:0000256" key="8">
    <source>
        <dbReference type="PROSITE-ProRule" id="PRU01363"/>
    </source>
</evidence>
<name>A0A2S1P8S7_STRSO</name>
<dbReference type="Pfam" id="PF00698">
    <property type="entry name" value="Acyl_transf_1"/>
    <property type="match status" value="4"/>
</dbReference>
<dbReference type="InterPro" id="IPR016039">
    <property type="entry name" value="Thiolase-like"/>
</dbReference>
<dbReference type="InterPro" id="IPR014043">
    <property type="entry name" value="Acyl_transferase_dom"/>
</dbReference>
<dbReference type="SMART" id="SM01294">
    <property type="entry name" value="PKS_PP_betabranch"/>
    <property type="match status" value="3"/>
</dbReference>
<dbReference type="InterPro" id="IPR036736">
    <property type="entry name" value="ACP-like_sf"/>
</dbReference>
<feature type="domain" description="Carrier" evidence="9">
    <location>
        <begin position="2415"/>
        <end position="2490"/>
    </location>
</feature>
<dbReference type="CDD" id="cd08956">
    <property type="entry name" value="KR_3_FAS_SDR_x"/>
    <property type="match status" value="2"/>
</dbReference>
<dbReference type="InterPro" id="IPR014030">
    <property type="entry name" value="Ketoacyl_synth_N"/>
</dbReference>
<dbReference type="NCBIfam" id="NF045894">
    <property type="entry name" value="PKS_plus_SDR"/>
    <property type="match status" value="1"/>
</dbReference>
<dbReference type="Gene3D" id="3.30.70.3290">
    <property type="match status" value="4"/>
</dbReference>
<evidence type="ECO:0000256" key="3">
    <source>
        <dbReference type="ARBA" id="ARBA00022553"/>
    </source>
</evidence>
<dbReference type="PANTHER" id="PTHR43775">
    <property type="entry name" value="FATTY ACID SYNTHASE"/>
    <property type="match status" value="1"/>
</dbReference>
<dbReference type="GO" id="GO:0006633">
    <property type="term" value="P:fatty acid biosynthetic process"/>
    <property type="evidence" value="ECO:0007669"/>
    <property type="project" value="InterPro"/>
</dbReference>
<dbReference type="GO" id="GO:0004312">
    <property type="term" value="F:fatty acid synthase activity"/>
    <property type="evidence" value="ECO:0007669"/>
    <property type="project" value="TreeGrafter"/>
</dbReference>
<feature type="region of interest" description="C-terminal hotdog fold" evidence="8">
    <location>
        <begin position="5257"/>
        <end position="5389"/>
    </location>
</feature>
<dbReference type="GO" id="GO:0005886">
    <property type="term" value="C:plasma membrane"/>
    <property type="evidence" value="ECO:0007669"/>
    <property type="project" value="TreeGrafter"/>
</dbReference>
<keyword evidence="6" id="KW-0511">Multifunctional enzyme</keyword>
<comment type="pathway">
    <text evidence="1">Antibiotic biosynthesis.</text>
</comment>
<dbReference type="InterPro" id="IPR013968">
    <property type="entry name" value="PKS_KR"/>
</dbReference>
<dbReference type="SMART" id="SM00823">
    <property type="entry name" value="PKS_PP"/>
    <property type="match status" value="4"/>
</dbReference>
<keyword evidence="5" id="KW-0045">Antibiotic biosynthesis</keyword>
<dbReference type="PROSITE" id="PS52004">
    <property type="entry name" value="KS3_2"/>
    <property type="match status" value="4"/>
</dbReference>
<dbReference type="InterPro" id="IPR020806">
    <property type="entry name" value="PKS_PP-bd"/>
</dbReference>
<organism evidence="12">
    <name type="scientific">Streptomyces seoulensis</name>
    <dbReference type="NCBI Taxonomy" id="73044"/>
    <lineage>
        <taxon>Bacteria</taxon>
        <taxon>Bacillati</taxon>
        <taxon>Actinomycetota</taxon>
        <taxon>Actinomycetes</taxon>
        <taxon>Kitasatosporales</taxon>
        <taxon>Streptomycetaceae</taxon>
        <taxon>Streptomyces</taxon>
    </lineage>
</organism>
<dbReference type="FunFam" id="3.40.47.10:FF:000019">
    <property type="entry name" value="Polyketide synthase type I"/>
    <property type="match status" value="3"/>
</dbReference>
<dbReference type="Gene3D" id="3.40.47.10">
    <property type="match status" value="4"/>
</dbReference>
<dbReference type="SUPFAM" id="SSF53901">
    <property type="entry name" value="Thiolase-like"/>
    <property type="match status" value="4"/>
</dbReference>
<dbReference type="Pfam" id="PF16197">
    <property type="entry name" value="KAsynt_C_assoc"/>
    <property type="match status" value="4"/>
</dbReference>
<dbReference type="InterPro" id="IPR018201">
    <property type="entry name" value="Ketoacyl_synth_AS"/>
</dbReference>
<dbReference type="InterPro" id="IPR016035">
    <property type="entry name" value="Acyl_Trfase/lysoPLipase"/>
</dbReference>
<feature type="domain" description="Carrier" evidence="9">
    <location>
        <begin position="4144"/>
        <end position="4219"/>
    </location>
</feature>
<dbReference type="InterPro" id="IPR009081">
    <property type="entry name" value="PP-bd_ACP"/>
</dbReference>
<feature type="active site" description="Proton donor; for dehydratase activity" evidence="8">
    <location>
        <position position="3592"/>
    </location>
</feature>
<reference evidence="12" key="1">
    <citation type="journal article" date="2018" name="Org. Lett.">
        <title>Discovery, Biosynthesis, and Heterologous Production of Streptoseomycin, an Anti-Microaerophilic Bacteria Macrodilactone.</title>
        <authorList>
            <person name="Zhang B."/>
            <person name="Wang K.B."/>
            <person name="Wang W."/>
            <person name="Bi S.F."/>
            <person name="Mei Y.N."/>
            <person name="Deng X.Z."/>
            <person name="Jiao R.H."/>
            <person name="Tan R.X."/>
            <person name="Ge H.M."/>
        </authorList>
    </citation>
    <scope>NUCLEOTIDE SEQUENCE</scope>
    <source>
        <strain evidence="12">A01</strain>
    </source>
</reference>
<dbReference type="InterPro" id="IPR049900">
    <property type="entry name" value="PKS_mFAS_DH"/>
</dbReference>
<dbReference type="CDD" id="cd08952">
    <property type="entry name" value="KR_1_SDR_x"/>
    <property type="match status" value="1"/>
</dbReference>
<dbReference type="Gene3D" id="3.10.129.110">
    <property type="entry name" value="Polyketide synthase dehydratase"/>
    <property type="match status" value="2"/>
</dbReference>
<dbReference type="PROSITE" id="PS52019">
    <property type="entry name" value="PKS_MFAS_DH"/>
    <property type="match status" value="2"/>
</dbReference>
<dbReference type="InterPro" id="IPR049551">
    <property type="entry name" value="PKS_DH_C"/>
</dbReference>
<feature type="domain" description="PKS/mFAS DH" evidence="11">
    <location>
        <begin position="3395"/>
        <end position="3670"/>
    </location>
</feature>
<dbReference type="SMART" id="SM00826">
    <property type="entry name" value="PKS_DH"/>
    <property type="match status" value="2"/>
</dbReference>
<feature type="domain" description="Carrier" evidence="9">
    <location>
        <begin position="5819"/>
        <end position="5894"/>
    </location>
</feature>
<evidence type="ECO:0000256" key="1">
    <source>
        <dbReference type="ARBA" id="ARBA00004792"/>
    </source>
</evidence>
<evidence type="ECO:0000256" key="2">
    <source>
        <dbReference type="ARBA" id="ARBA00022450"/>
    </source>
</evidence>
<dbReference type="InterPro" id="IPR006162">
    <property type="entry name" value="Ppantetheine_attach_site"/>
</dbReference>
<feature type="active site" description="Proton acceptor; for dehydratase activity" evidence="8">
    <location>
        <position position="3427"/>
    </location>
</feature>
<dbReference type="InterPro" id="IPR036291">
    <property type="entry name" value="NAD(P)-bd_dom_sf"/>
</dbReference>
<dbReference type="Pfam" id="PF00550">
    <property type="entry name" value="PP-binding"/>
    <property type="match status" value="4"/>
</dbReference>
<dbReference type="InterPro" id="IPR049552">
    <property type="entry name" value="PKS_DH_N"/>
</dbReference>
<dbReference type="GO" id="GO:0033068">
    <property type="term" value="P:macrolide biosynthetic process"/>
    <property type="evidence" value="ECO:0007669"/>
    <property type="project" value="UniProtKB-ARBA"/>
</dbReference>
<evidence type="ECO:0000256" key="6">
    <source>
        <dbReference type="ARBA" id="ARBA00023268"/>
    </source>
</evidence>
<evidence type="ECO:0000256" key="4">
    <source>
        <dbReference type="ARBA" id="ARBA00022679"/>
    </source>
</evidence>
<evidence type="ECO:0000256" key="5">
    <source>
        <dbReference type="ARBA" id="ARBA00023194"/>
    </source>
</evidence>
<evidence type="ECO:0000259" key="10">
    <source>
        <dbReference type="PROSITE" id="PS52004"/>
    </source>
</evidence>
<dbReference type="GO" id="GO:0071770">
    <property type="term" value="P:DIM/DIP cell wall layer assembly"/>
    <property type="evidence" value="ECO:0007669"/>
    <property type="project" value="TreeGrafter"/>
</dbReference>
<dbReference type="Pfam" id="PF00109">
    <property type="entry name" value="ketoacyl-synt"/>
    <property type="match status" value="4"/>
</dbReference>